<gene>
    <name evidence="1" type="ORF">AYR66_10720</name>
</gene>
<comment type="caution">
    <text evidence="1">The sequence shown here is derived from an EMBL/GenBank/DDBJ whole genome shotgun (WGS) entry which is preliminary data.</text>
</comment>
<accession>A0A254TB95</accession>
<evidence type="ECO:0000313" key="2">
    <source>
        <dbReference type="Proteomes" id="UP000197535"/>
    </source>
</evidence>
<organism evidence="1 2">
    <name type="scientific">Noviherbaspirillum denitrificans</name>
    <dbReference type="NCBI Taxonomy" id="1968433"/>
    <lineage>
        <taxon>Bacteria</taxon>
        <taxon>Pseudomonadati</taxon>
        <taxon>Pseudomonadota</taxon>
        <taxon>Betaproteobacteria</taxon>
        <taxon>Burkholderiales</taxon>
        <taxon>Oxalobacteraceae</taxon>
        <taxon>Noviherbaspirillum</taxon>
    </lineage>
</organism>
<dbReference type="RefSeq" id="WP_088706805.1">
    <property type="nucleotide sequence ID" value="NZ_LSTO01000001.1"/>
</dbReference>
<keyword evidence="2" id="KW-1185">Reference proteome</keyword>
<dbReference type="OrthoDB" id="8781368at2"/>
<evidence type="ECO:0000313" key="1">
    <source>
        <dbReference type="EMBL" id="OWW19904.1"/>
    </source>
</evidence>
<sequence length="82" mass="8837">MATLTIANPTAGTIGSSYAENVGRAARALLAALFAVTPRAEQPAQVRQARENVSLYRLYRMSASDSVMPNLAQELDMIARRA</sequence>
<name>A0A254TB95_9BURK</name>
<proteinExistence type="predicted"/>
<dbReference type="EMBL" id="LSTO01000001">
    <property type="protein sequence ID" value="OWW19904.1"/>
    <property type="molecule type" value="Genomic_DNA"/>
</dbReference>
<dbReference type="Proteomes" id="UP000197535">
    <property type="component" value="Unassembled WGS sequence"/>
</dbReference>
<reference evidence="1 2" key="1">
    <citation type="submission" date="2016-02" db="EMBL/GenBank/DDBJ databases">
        <authorList>
            <person name="Wen L."/>
            <person name="He K."/>
            <person name="Yang H."/>
        </authorList>
    </citation>
    <scope>NUCLEOTIDE SEQUENCE [LARGE SCALE GENOMIC DNA]</scope>
    <source>
        <strain evidence="1 2">TSA40</strain>
    </source>
</reference>
<dbReference type="AlphaFoldDB" id="A0A254TB95"/>
<protein>
    <submittedName>
        <fullName evidence="1">Uncharacterized protein</fullName>
    </submittedName>
</protein>